<sequence length="243" mass="27425">MTNQEKNIPKHVAVIMDGNGRWAQNQGKPRVFGHRAGLDALQNIAIHAQNRGVKVLTVYAFSTENWTRPAAEVKFIMSLPIDFYEKFVPTLKRENIRVSMIGKRDGVPKATLKSIDKAMVDTADNTGMILNIALNYGGQDEILDATKAIADAIKTGQLMSSEITKEVFEDYLTTANLPSEYRNPDFVIRTSGEHRLSNFLPWQTAYSELYFTETLWPDFDDAALDLAFAAFEKRDRRYGGIKK</sequence>
<name>A0A6A0B9I9_9LACT</name>
<dbReference type="HAMAP" id="MF_01139">
    <property type="entry name" value="ISPT"/>
    <property type="match status" value="1"/>
</dbReference>
<gene>
    <name evidence="3" type="primary">uppS</name>
    <name evidence="3" type="ORF">Hs20B_08850</name>
</gene>
<dbReference type="AlphaFoldDB" id="A0A6A0B9I9"/>
<comment type="cofactor">
    <cofactor evidence="2">
        <name>Mg(2+)</name>
        <dbReference type="ChEBI" id="CHEBI:18420"/>
    </cofactor>
    <text evidence="2">Binds 2 magnesium ions per subunit.</text>
</comment>
<feature type="binding site" evidence="2">
    <location>
        <position position="68"/>
    </location>
    <ligand>
        <name>substrate</name>
    </ligand>
</feature>
<comment type="function">
    <text evidence="2">Catalyzes the condensation of isopentenyl diphosphate (IPP) with allylic pyrophosphates generating different type of terpenoids.</text>
</comment>
<dbReference type="NCBIfam" id="TIGR00055">
    <property type="entry name" value="uppS"/>
    <property type="match status" value="1"/>
</dbReference>
<dbReference type="SUPFAM" id="SSF64005">
    <property type="entry name" value="Undecaprenyl diphosphate synthase"/>
    <property type="match status" value="1"/>
</dbReference>
<dbReference type="EMBL" id="BLLH01000003">
    <property type="protein sequence ID" value="GFH40487.1"/>
    <property type="molecule type" value="Genomic_DNA"/>
</dbReference>
<feature type="binding site" evidence="2">
    <location>
        <position position="22"/>
    </location>
    <ligand>
        <name>substrate</name>
    </ligand>
</feature>
<feature type="binding site" evidence="2">
    <location>
        <position position="17"/>
    </location>
    <ligand>
        <name>Mg(2+)</name>
        <dbReference type="ChEBI" id="CHEBI:18420"/>
    </ligand>
</feature>
<dbReference type="FunFam" id="3.40.1180.10:FF:000001">
    <property type="entry name" value="(2E,6E)-farnesyl-diphosphate-specific ditrans,polycis-undecaprenyl-diphosphate synthase"/>
    <property type="match status" value="1"/>
</dbReference>
<dbReference type="RefSeq" id="WP_172356054.1">
    <property type="nucleotide sequence ID" value="NZ_BLLH01000003.1"/>
</dbReference>
<comment type="caution">
    <text evidence="3">The sequence shown here is derived from an EMBL/GenBank/DDBJ whole genome shotgun (WGS) entry which is preliminary data.</text>
</comment>
<comment type="subunit">
    <text evidence="2">Homodimer.</text>
</comment>
<dbReference type="Proteomes" id="UP000475928">
    <property type="component" value="Unassembled WGS sequence"/>
</dbReference>
<dbReference type="EC" id="2.5.1.-" evidence="2"/>
<keyword evidence="4" id="KW-1185">Reference proteome</keyword>
<keyword evidence="2" id="KW-0479">Metal-binding</keyword>
<dbReference type="GO" id="GO:0005829">
    <property type="term" value="C:cytosol"/>
    <property type="evidence" value="ECO:0007669"/>
    <property type="project" value="TreeGrafter"/>
</dbReference>
<dbReference type="PANTHER" id="PTHR10291:SF0">
    <property type="entry name" value="DEHYDRODOLICHYL DIPHOSPHATE SYNTHASE 2"/>
    <property type="match status" value="1"/>
</dbReference>
<dbReference type="CDD" id="cd00475">
    <property type="entry name" value="Cis_IPPS"/>
    <property type="match status" value="1"/>
</dbReference>
<dbReference type="PANTHER" id="PTHR10291">
    <property type="entry name" value="DEHYDRODOLICHYL DIPHOSPHATE SYNTHASE FAMILY MEMBER"/>
    <property type="match status" value="1"/>
</dbReference>
<feature type="binding site" evidence="2">
    <location>
        <position position="34"/>
    </location>
    <ligand>
        <name>substrate</name>
    </ligand>
</feature>
<evidence type="ECO:0000256" key="1">
    <source>
        <dbReference type="ARBA" id="ARBA00022679"/>
    </source>
</evidence>
<dbReference type="NCBIfam" id="NF011405">
    <property type="entry name" value="PRK14830.1"/>
    <property type="match status" value="1"/>
</dbReference>
<feature type="binding site" evidence="2">
    <location>
        <position position="208"/>
    </location>
    <ligand>
        <name>Mg(2+)</name>
        <dbReference type="ChEBI" id="CHEBI:18420"/>
    </ligand>
</feature>
<dbReference type="InterPro" id="IPR001441">
    <property type="entry name" value="UPP_synth-like"/>
</dbReference>
<proteinExistence type="inferred from homology"/>
<feature type="binding site" evidence="2">
    <location>
        <begin position="18"/>
        <end position="21"/>
    </location>
    <ligand>
        <name>substrate</name>
    </ligand>
</feature>
<protein>
    <recommendedName>
        <fullName evidence="2">Isoprenyl transferase</fullName>
        <ecNumber evidence="2">2.5.1.-</ecNumber>
    </recommendedName>
</protein>
<feature type="active site" evidence="2">
    <location>
        <position position="17"/>
    </location>
</feature>
<dbReference type="GO" id="GO:0000287">
    <property type="term" value="F:magnesium ion binding"/>
    <property type="evidence" value="ECO:0007669"/>
    <property type="project" value="UniProtKB-UniRule"/>
</dbReference>
<dbReference type="InterPro" id="IPR018520">
    <property type="entry name" value="UPP_synth-like_CS"/>
</dbReference>
<feature type="binding site" evidence="2">
    <location>
        <position position="30"/>
    </location>
    <ligand>
        <name>substrate</name>
    </ligand>
</feature>
<evidence type="ECO:0000256" key="2">
    <source>
        <dbReference type="HAMAP-Rule" id="MF_01139"/>
    </source>
</evidence>
<dbReference type="GO" id="GO:0016094">
    <property type="term" value="P:polyprenol biosynthetic process"/>
    <property type="evidence" value="ECO:0007669"/>
    <property type="project" value="TreeGrafter"/>
</dbReference>
<dbReference type="Gene3D" id="3.40.1180.10">
    <property type="entry name" value="Decaprenyl diphosphate synthase-like"/>
    <property type="match status" value="1"/>
</dbReference>
<organism evidence="3 4">
    <name type="scientific">Pseudolactococcus insecticola</name>
    <dbReference type="NCBI Taxonomy" id="2709158"/>
    <lineage>
        <taxon>Bacteria</taxon>
        <taxon>Bacillati</taxon>
        <taxon>Bacillota</taxon>
        <taxon>Bacilli</taxon>
        <taxon>Lactobacillales</taxon>
        <taxon>Streptococcaceae</taxon>
        <taxon>Pseudolactococcus</taxon>
    </lineage>
</organism>
<dbReference type="GO" id="GO:0030145">
    <property type="term" value="F:manganese ion binding"/>
    <property type="evidence" value="ECO:0007669"/>
    <property type="project" value="TreeGrafter"/>
</dbReference>
<feature type="binding site" evidence="2">
    <location>
        <position position="189"/>
    </location>
    <ligand>
        <name>substrate</name>
    </ligand>
</feature>
<dbReference type="PROSITE" id="PS01066">
    <property type="entry name" value="UPP_SYNTHASE"/>
    <property type="match status" value="1"/>
</dbReference>
<evidence type="ECO:0000313" key="3">
    <source>
        <dbReference type="EMBL" id="GFH40487.1"/>
    </source>
</evidence>
<comment type="similarity">
    <text evidence="2">Belongs to the UPP synthase family.</text>
</comment>
<accession>A0A6A0B9I9</accession>
<dbReference type="GO" id="GO:0008834">
    <property type="term" value="F:ditrans,polycis-undecaprenyl-diphosphate synthase [(2E,6E)-farnesyl-diphosphate specific] activity"/>
    <property type="evidence" value="ECO:0007669"/>
    <property type="project" value="TreeGrafter"/>
</dbReference>
<feature type="active site" description="Proton acceptor" evidence="2">
    <location>
        <position position="65"/>
    </location>
</feature>
<dbReference type="InterPro" id="IPR036424">
    <property type="entry name" value="UPP_synth-like_sf"/>
</dbReference>
<feature type="binding site" evidence="2">
    <location>
        <begin position="195"/>
        <end position="197"/>
    </location>
    <ligand>
        <name>substrate</name>
    </ligand>
</feature>
<feature type="binding site" evidence="2">
    <location>
        <position position="66"/>
    </location>
    <ligand>
        <name>substrate</name>
    </ligand>
</feature>
<feature type="binding site" evidence="2">
    <location>
        <begin position="62"/>
        <end position="64"/>
    </location>
    <ligand>
        <name>substrate</name>
    </ligand>
</feature>
<reference evidence="3 4" key="1">
    <citation type="submission" date="2020-02" db="EMBL/GenBank/DDBJ databases">
        <title>Draft genome sequence of Lactococcus sp. Hs20B0-1.</title>
        <authorList>
            <person name="Noda S."/>
            <person name="Yuki M."/>
            <person name="Ohkuma M."/>
        </authorList>
    </citation>
    <scope>NUCLEOTIDE SEQUENCE [LARGE SCALE GENOMIC DNA]</scope>
    <source>
        <strain evidence="3 4">Hs20B0-1</strain>
    </source>
</reference>
<evidence type="ECO:0000313" key="4">
    <source>
        <dbReference type="Proteomes" id="UP000475928"/>
    </source>
</evidence>
<keyword evidence="2" id="KW-0460">Magnesium</keyword>
<dbReference type="Pfam" id="PF01255">
    <property type="entry name" value="Prenyltransf"/>
    <property type="match status" value="1"/>
</dbReference>
<keyword evidence="1 2" id="KW-0808">Transferase</keyword>